<dbReference type="Pfam" id="PF08447">
    <property type="entry name" value="PAS_3"/>
    <property type="match status" value="1"/>
</dbReference>
<evidence type="ECO:0000256" key="4">
    <source>
        <dbReference type="ARBA" id="ARBA00022679"/>
    </source>
</evidence>
<feature type="domain" description="PAS" evidence="8">
    <location>
        <begin position="122"/>
        <end position="195"/>
    </location>
</feature>
<feature type="compositionally biased region" description="Basic and acidic residues" evidence="6">
    <location>
        <begin position="410"/>
        <end position="435"/>
    </location>
</feature>
<feature type="domain" description="Histidine kinase" evidence="7">
    <location>
        <begin position="461"/>
        <end position="563"/>
    </location>
</feature>
<feature type="domain" description="PAS" evidence="8">
    <location>
        <begin position="10"/>
        <end position="73"/>
    </location>
</feature>
<dbReference type="RefSeq" id="WP_256409159.1">
    <property type="nucleotide sequence ID" value="NZ_JANHDN010000004.1"/>
</dbReference>
<dbReference type="SMART" id="SM00387">
    <property type="entry name" value="HATPase_c"/>
    <property type="match status" value="1"/>
</dbReference>
<reference evidence="10 11" key="1">
    <citation type="journal article" date="2019" name="Int. J. Syst. Evol. Microbiol.">
        <title>The Global Catalogue of Microorganisms (GCM) 10K type strain sequencing project: providing services to taxonomists for standard genome sequencing and annotation.</title>
        <authorList>
            <consortium name="The Broad Institute Genomics Platform"/>
            <consortium name="The Broad Institute Genome Sequencing Center for Infectious Disease"/>
            <person name="Wu L."/>
            <person name="Ma J."/>
        </authorList>
    </citation>
    <scope>NUCLEOTIDE SEQUENCE [LARGE SCALE GENOMIC DNA]</scope>
    <source>
        <strain evidence="10 11">CGMCC 1.12554</strain>
    </source>
</reference>
<sequence>MRDGPDPETLLDLAQDKVVVLDEEGVYRHLNAATADVIGFDPEELVGTDAFELVHPEDEARLRETFAAIVAGEAEPDGPFEYRYATADGGWVWLRTRVHTPDSTGVDGYVLTSRDVTREVESRRRLETIASVSPDVFWMFTPDWSELLFVNDAVERVFDVPAERLEREPRVFLDSIHPEDRPYVERAMQRLSAGESTLIDYRLGTPDGATRWVRVPGEPVVEGDEVVAVTGFARDVTDEYRRDRQLTVMDNLLRHTIRNDMNIVDGTAERIVERVAAADALDPEAREGAETTEGTGPEETGSGETGTAEETATGGTDGSAGADPDELAELGADVAEHAETIRRVAADLLATAEKQRGVIDLLRQRGSPRSVEIAPVVEEAIDMVVDDCEGRDEIDVSYREPAPDEAVGDGAHDFESTADGSRNRGSDADGSRGSDSDADGGDVATVSVSYPRDVEAFTHPELDYAIAELVENAIEHAESAPRVRIDVTEADESVEIAIRDNCPPIPTEERYVITDRWEMDDLRHTGGMGLWLVYWVANRSGGDLSFDTHPDGNVVTLSVPSAGRETEEAPAASTLPDRPRTTADRANRGADAERGGEVGPEPGGGAGTD</sequence>
<accession>A0ABD6AL06</accession>
<comment type="catalytic activity">
    <reaction evidence="1">
        <text>ATP + protein L-histidine = ADP + protein N-phospho-L-histidine.</text>
        <dbReference type="EC" id="2.7.13.3"/>
    </reaction>
</comment>
<dbReference type="PROSITE" id="PS50113">
    <property type="entry name" value="PAC"/>
    <property type="match status" value="2"/>
</dbReference>
<dbReference type="InterPro" id="IPR013656">
    <property type="entry name" value="PAS_4"/>
</dbReference>
<evidence type="ECO:0000313" key="11">
    <source>
        <dbReference type="Proteomes" id="UP001596545"/>
    </source>
</evidence>
<dbReference type="SMART" id="SM00091">
    <property type="entry name" value="PAS"/>
    <property type="match status" value="2"/>
</dbReference>
<keyword evidence="11" id="KW-1185">Reference proteome</keyword>
<dbReference type="CDD" id="cd00130">
    <property type="entry name" value="PAS"/>
    <property type="match status" value="2"/>
</dbReference>
<dbReference type="InterPro" id="IPR000700">
    <property type="entry name" value="PAS-assoc_C"/>
</dbReference>
<dbReference type="InterPro" id="IPR005467">
    <property type="entry name" value="His_kinase_dom"/>
</dbReference>
<dbReference type="Gene3D" id="3.30.565.10">
    <property type="entry name" value="Histidine kinase-like ATPase, C-terminal domain"/>
    <property type="match status" value="1"/>
</dbReference>
<evidence type="ECO:0000256" key="1">
    <source>
        <dbReference type="ARBA" id="ARBA00000085"/>
    </source>
</evidence>
<dbReference type="Pfam" id="PF02518">
    <property type="entry name" value="HATPase_c"/>
    <property type="match status" value="1"/>
</dbReference>
<dbReference type="SUPFAM" id="SSF55785">
    <property type="entry name" value="PYP-like sensor domain (PAS domain)"/>
    <property type="match status" value="2"/>
</dbReference>
<evidence type="ECO:0000256" key="2">
    <source>
        <dbReference type="ARBA" id="ARBA00012438"/>
    </source>
</evidence>
<dbReference type="InterPro" id="IPR013655">
    <property type="entry name" value="PAS_fold_3"/>
</dbReference>
<feature type="region of interest" description="Disordered" evidence="6">
    <location>
        <begin position="399"/>
        <end position="444"/>
    </location>
</feature>
<keyword evidence="4" id="KW-0808">Transferase</keyword>
<feature type="compositionally biased region" description="Basic and acidic residues" evidence="6">
    <location>
        <begin position="577"/>
        <end position="596"/>
    </location>
</feature>
<dbReference type="InterPro" id="IPR052162">
    <property type="entry name" value="Sensor_kinase/Photoreceptor"/>
</dbReference>
<dbReference type="SUPFAM" id="SSF55874">
    <property type="entry name" value="ATPase domain of HSP90 chaperone/DNA topoisomerase II/histidine kinase"/>
    <property type="match status" value="1"/>
</dbReference>
<dbReference type="Proteomes" id="UP001596545">
    <property type="component" value="Unassembled WGS sequence"/>
</dbReference>
<evidence type="ECO:0000256" key="5">
    <source>
        <dbReference type="ARBA" id="ARBA00022777"/>
    </source>
</evidence>
<name>A0ABD6AL06_9EURY</name>
<dbReference type="Gene3D" id="3.30.450.20">
    <property type="entry name" value="PAS domain"/>
    <property type="match status" value="2"/>
</dbReference>
<protein>
    <recommendedName>
        <fullName evidence="2">histidine kinase</fullName>
        <ecNumber evidence="2">2.7.13.3</ecNumber>
    </recommendedName>
</protein>
<feature type="region of interest" description="Disordered" evidence="6">
    <location>
        <begin position="558"/>
        <end position="609"/>
    </location>
</feature>
<dbReference type="AlphaFoldDB" id="A0ABD6AL06"/>
<gene>
    <name evidence="10" type="ORF">ACFQMF_10300</name>
</gene>
<dbReference type="GO" id="GO:0004673">
    <property type="term" value="F:protein histidine kinase activity"/>
    <property type="evidence" value="ECO:0007669"/>
    <property type="project" value="UniProtKB-EC"/>
</dbReference>
<dbReference type="PANTHER" id="PTHR43304:SF1">
    <property type="entry name" value="PAC DOMAIN-CONTAINING PROTEIN"/>
    <property type="match status" value="1"/>
</dbReference>
<keyword evidence="5" id="KW-0418">Kinase</keyword>
<dbReference type="InterPro" id="IPR001610">
    <property type="entry name" value="PAC"/>
</dbReference>
<feature type="compositionally biased region" description="Low complexity" evidence="6">
    <location>
        <begin position="291"/>
        <end position="322"/>
    </location>
</feature>
<dbReference type="SMART" id="SM00086">
    <property type="entry name" value="PAC"/>
    <property type="match status" value="2"/>
</dbReference>
<dbReference type="PROSITE" id="PS50112">
    <property type="entry name" value="PAS"/>
    <property type="match status" value="2"/>
</dbReference>
<dbReference type="InterPro" id="IPR000014">
    <property type="entry name" value="PAS"/>
</dbReference>
<organism evidence="10 11">
    <name type="scientific">Halorubrum rutilum</name>
    <dbReference type="NCBI Taxonomy" id="1364933"/>
    <lineage>
        <taxon>Archaea</taxon>
        <taxon>Methanobacteriati</taxon>
        <taxon>Methanobacteriota</taxon>
        <taxon>Stenosarchaea group</taxon>
        <taxon>Halobacteria</taxon>
        <taxon>Halobacteriales</taxon>
        <taxon>Haloferacaceae</taxon>
        <taxon>Halorubrum</taxon>
    </lineage>
</organism>
<dbReference type="Pfam" id="PF08448">
    <property type="entry name" value="PAS_4"/>
    <property type="match status" value="1"/>
</dbReference>
<evidence type="ECO:0000259" key="9">
    <source>
        <dbReference type="PROSITE" id="PS50113"/>
    </source>
</evidence>
<feature type="compositionally biased region" description="Gly residues" evidence="6">
    <location>
        <begin position="597"/>
        <end position="609"/>
    </location>
</feature>
<keyword evidence="3" id="KW-0597">Phosphoprotein</keyword>
<evidence type="ECO:0000256" key="6">
    <source>
        <dbReference type="SAM" id="MobiDB-lite"/>
    </source>
</evidence>
<dbReference type="CDD" id="cd16936">
    <property type="entry name" value="HATPase_RsbW-like"/>
    <property type="match status" value="1"/>
</dbReference>
<evidence type="ECO:0000259" key="7">
    <source>
        <dbReference type="PROSITE" id="PS50109"/>
    </source>
</evidence>
<dbReference type="EC" id="2.7.13.3" evidence="2"/>
<feature type="region of interest" description="Disordered" evidence="6">
    <location>
        <begin position="277"/>
        <end position="325"/>
    </location>
</feature>
<dbReference type="PROSITE" id="PS50109">
    <property type="entry name" value="HIS_KIN"/>
    <property type="match status" value="1"/>
</dbReference>
<evidence type="ECO:0000313" key="10">
    <source>
        <dbReference type="EMBL" id="MFC7324968.1"/>
    </source>
</evidence>
<dbReference type="EMBL" id="JBHTBL010000008">
    <property type="protein sequence ID" value="MFC7324968.1"/>
    <property type="molecule type" value="Genomic_DNA"/>
</dbReference>
<evidence type="ECO:0000256" key="3">
    <source>
        <dbReference type="ARBA" id="ARBA00022553"/>
    </source>
</evidence>
<proteinExistence type="predicted"/>
<dbReference type="InterPro" id="IPR003594">
    <property type="entry name" value="HATPase_dom"/>
</dbReference>
<dbReference type="InterPro" id="IPR035965">
    <property type="entry name" value="PAS-like_dom_sf"/>
</dbReference>
<dbReference type="PANTHER" id="PTHR43304">
    <property type="entry name" value="PHYTOCHROME-LIKE PROTEIN CPH1"/>
    <property type="match status" value="1"/>
</dbReference>
<dbReference type="NCBIfam" id="TIGR00229">
    <property type="entry name" value="sensory_box"/>
    <property type="match status" value="2"/>
</dbReference>
<feature type="domain" description="PAC" evidence="9">
    <location>
        <begin position="78"/>
        <end position="128"/>
    </location>
</feature>
<feature type="domain" description="PAC" evidence="9">
    <location>
        <begin position="197"/>
        <end position="248"/>
    </location>
</feature>
<evidence type="ECO:0000259" key="8">
    <source>
        <dbReference type="PROSITE" id="PS50112"/>
    </source>
</evidence>
<comment type="caution">
    <text evidence="10">The sequence shown here is derived from an EMBL/GenBank/DDBJ whole genome shotgun (WGS) entry which is preliminary data.</text>
</comment>
<dbReference type="InterPro" id="IPR036890">
    <property type="entry name" value="HATPase_C_sf"/>
</dbReference>